<gene>
    <name evidence="2" type="ORF">ENR59_08505</name>
</gene>
<reference evidence="2" key="1">
    <citation type="journal article" date="2020" name="mSystems">
        <title>Genome- and Community-Level Interaction Insights into Carbon Utilization and Element Cycling Functions of Hydrothermarchaeota in Hydrothermal Sediment.</title>
        <authorList>
            <person name="Zhou Z."/>
            <person name="Liu Y."/>
            <person name="Xu W."/>
            <person name="Pan J."/>
            <person name="Luo Z.H."/>
            <person name="Li M."/>
        </authorList>
    </citation>
    <scope>NUCLEOTIDE SEQUENCE [LARGE SCALE GENOMIC DNA]</scope>
    <source>
        <strain evidence="2">SpSt-413</strain>
    </source>
</reference>
<feature type="domain" description="Phage tail collar" evidence="1">
    <location>
        <begin position="94"/>
        <end position="152"/>
    </location>
</feature>
<sequence>MRHAERGSGPHRGALRIRRIAMHRIDGPGAVNNLFTEGDPSVPQMATVVTAAWLNDVQENLARAIEAAGITPVKGDYDQLRQAITLLSGAGEVGEIRLWSSETLPASGDWLECDGSALLIVDYPALYAVVGNTFGAAPAGYFRLPNVRGRVPRGWDHGAGVDPDAALRSGGDHVGSTQEDAIRKHNHPLGGVVGTAGGVTGVVDAQAWNNGSYNYYTADFVRSSDGLQAAAFSDVPQGLETRMKNIAFMYIIRWR</sequence>
<dbReference type="EMBL" id="DSRP01000587">
    <property type="protein sequence ID" value="HGG92972.1"/>
    <property type="molecule type" value="Genomic_DNA"/>
</dbReference>
<organism evidence="2">
    <name type="scientific">Fundidesulfovibrio putealis</name>
    <dbReference type="NCBI Taxonomy" id="270496"/>
    <lineage>
        <taxon>Bacteria</taxon>
        <taxon>Pseudomonadati</taxon>
        <taxon>Thermodesulfobacteriota</taxon>
        <taxon>Desulfovibrionia</taxon>
        <taxon>Desulfovibrionales</taxon>
        <taxon>Desulfovibrionaceae</taxon>
        <taxon>Fundidesulfovibrio</taxon>
    </lineage>
</organism>
<protein>
    <submittedName>
        <fullName evidence="2">Tail fiber protein</fullName>
    </submittedName>
</protein>
<comment type="caution">
    <text evidence="2">The sequence shown here is derived from an EMBL/GenBank/DDBJ whole genome shotgun (WGS) entry which is preliminary data.</text>
</comment>
<dbReference type="Gene3D" id="3.90.1340.10">
    <property type="entry name" value="Phage tail collar domain"/>
    <property type="match status" value="1"/>
</dbReference>
<dbReference type="AlphaFoldDB" id="A0A7C4EKC5"/>
<evidence type="ECO:0000259" key="1">
    <source>
        <dbReference type="Pfam" id="PF07484"/>
    </source>
</evidence>
<dbReference type="InterPro" id="IPR011083">
    <property type="entry name" value="Phage_tail_collar_dom"/>
</dbReference>
<dbReference type="InterPro" id="IPR037053">
    <property type="entry name" value="Phage_tail_collar_dom_sf"/>
</dbReference>
<dbReference type="SUPFAM" id="SSF88874">
    <property type="entry name" value="Receptor-binding domain of short tail fibre protein gp12"/>
    <property type="match status" value="1"/>
</dbReference>
<accession>A0A7C4EKC5</accession>
<name>A0A7C4EKC5_9BACT</name>
<dbReference type="Pfam" id="PF07484">
    <property type="entry name" value="Collar"/>
    <property type="match status" value="1"/>
</dbReference>
<evidence type="ECO:0000313" key="2">
    <source>
        <dbReference type="EMBL" id="HGG92972.1"/>
    </source>
</evidence>
<proteinExistence type="predicted"/>